<comment type="caution">
    <text evidence="2">The sequence shown here is derived from an EMBL/GenBank/DDBJ whole genome shotgun (WGS) entry which is preliminary data.</text>
</comment>
<name>A0A9P3Q3A8_9MYCO</name>
<dbReference type="RefSeq" id="WP_236981395.1">
    <property type="nucleotide sequence ID" value="NZ_BRXE01000014.1"/>
</dbReference>
<evidence type="ECO:0000313" key="1">
    <source>
        <dbReference type="EMBL" id="GLB82637.1"/>
    </source>
</evidence>
<dbReference type="GeneID" id="83628354"/>
<evidence type="ECO:0000313" key="3">
    <source>
        <dbReference type="Proteomes" id="UP001064782"/>
    </source>
</evidence>
<sequence>MKFDEYVKRSGIALTGVGQFPGFVVEIGMPAGWEPERSAPGLRLWCHADEKAGGSFCANAVLTTHIAAADLDEEEVFAMLADEQMQSVPGCEEQHRDVASADDGIGIHGLLALQIPAHEFGAIESVSRSRIIKYGPETMIAQLTVTALLTSAVNHDAFWMTVRPGAAPAGVIVQTHSSGGQ</sequence>
<accession>A0A9P3Q3A8</accession>
<protein>
    <submittedName>
        <fullName evidence="2">Uncharacterized protein</fullName>
    </submittedName>
</protein>
<gene>
    <name evidence="2" type="ORF">Mkiyose1413_08370</name>
    <name evidence="1" type="ORF">SRL2020028_18930</name>
</gene>
<organism evidence="2 3">
    <name type="scientific">Mycobacterium kiyosense</name>
    <dbReference type="NCBI Taxonomy" id="2871094"/>
    <lineage>
        <taxon>Bacteria</taxon>
        <taxon>Bacillati</taxon>
        <taxon>Actinomycetota</taxon>
        <taxon>Actinomycetes</taxon>
        <taxon>Mycobacteriales</taxon>
        <taxon>Mycobacteriaceae</taxon>
        <taxon>Mycobacterium</taxon>
    </lineage>
</organism>
<proteinExistence type="predicted"/>
<dbReference type="Proteomes" id="UP001064782">
    <property type="component" value="Unassembled WGS sequence"/>
</dbReference>
<reference evidence="2" key="1">
    <citation type="submission" date="2022-08" db="EMBL/GenBank/DDBJ databases">
        <title>Mycobacterium kiyosense sp. nov., scotochromogenic slow-glowing species isolated from respiratory specimens.</title>
        <authorList>
            <person name="Fukano H."/>
            <person name="Kazumi Y."/>
            <person name="Sakagami N."/>
            <person name="Ato M."/>
            <person name="Mitarai S."/>
            <person name="Hoshino Y."/>
        </authorList>
    </citation>
    <scope>NUCLEOTIDE SEQUENCE</scope>
    <source>
        <strain evidence="2">1413</strain>
        <strain evidence="1">SRL2020-028</strain>
    </source>
</reference>
<dbReference type="Proteomes" id="UP001165663">
    <property type="component" value="Unassembled WGS sequence"/>
</dbReference>
<dbReference type="Gene3D" id="3.40.1000.10">
    <property type="entry name" value="Mog1/PsbP, alpha/beta/alpha sandwich"/>
    <property type="match status" value="1"/>
</dbReference>
<keyword evidence="3" id="KW-1185">Reference proteome</keyword>
<dbReference type="EMBL" id="BRXE01000014">
    <property type="protein sequence ID" value="GLB82637.1"/>
    <property type="molecule type" value="Genomic_DNA"/>
</dbReference>
<dbReference type="AlphaFoldDB" id="A0A9P3Q3A8"/>
<dbReference type="EMBL" id="BRZI01000003">
    <property type="protein sequence ID" value="GLD28954.1"/>
    <property type="molecule type" value="Genomic_DNA"/>
</dbReference>
<evidence type="ECO:0000313" key="2">
    <source>
        <dbReference type="EMBL" id="GLD28954.1"/>
    </source>
</evidence>